<dbReference type="NCBIfam" id="TIGR00350">
    <property type="entry name" value="lytR_cpsA_psr"/>
    <property type="match status" value="1"/>
</dbReference>
<evidence type="ECO:0000313" key="5">
    <source>
        <dbReference type="EMBL" id="MBC3804467.1"/>
    </source>
</evidence>
<evidence type="ECO:0000256" key="1">
    <source>
        <dbReference type="ARBA" id="ARBA00006068"/>
    </source>
</evidence>
<keyword evidence="3" id="KW-1133">Transmembrane helix</keyword>
<keyword evidence="3" id="KW-0812">Transmembrane</keyword>
<evidence type="ECO:0000259" key="4">
    <source>
        <dbReference type="Pfam" id="PF03816"/>
    </source>
</evidence>
<dbReference type="Pfam" id="PF03816">
    <property type="entry name" value="LytR_cpsA_psr"/>
    <property type="match status" value="1"/>
</dbReference>
<reference evidence="5 6" key="1">
    <citation type="journal article" date="2020" name="mSystems">
        <title>Defining Genomic and Predicted Metabolic Features of the Acetobacterium Genus.</title>
        <authorList>
            <person name="Ross D.E."/>
            <person name="Marshall C.W."/>
            <person name="Gulliver D."/>
            <person name="May H.D."/>
            <person name="Norman R.S."/>
        </authorList>
    </citation>
    <scope>NUCLEOTIDE SEQUENCE [LARGE SCALE GENOMIC DNA]</scope>
    <source>
        <strain evidence="5 6">DSM 8238</strain>
    </source>
</reference>
<feature type="transmembrane region" description="Helical" evidence="3">
    <location>
        <begin position="21"/>
        <end position="42"/>
    </location>
</feature>
<evidence type="ECO:0000313" key="6">
    <source>
        <dbReference type="Proteomes" id="UP000603234"/>
    </source>
</evidence>
<dbReference type="InterPro" id="IPR050922">
    <property type="entry name" value="LytR/CpsA/Psr_CW_biosynth"/>
</dbReference>
<dbReference type="EMBL" id="WJBC01000010">
    <property type="protein sequence ID" value="MBC3804467.1"/>
    <property type="molecule type" value="Genomic_DNA"/>
</dbReference>
<feature type="compositionally biased region" description="Low complexity" evidence="2">
    <location>
        <begin position="407"/>
        <end position="518"/>
    </location>
</feature>
<protein>
    <recommendedName>
        <fullName evidence="4">Cell envelope-related transcriptional attenuator domain-containing protein</fullName>
    </recommendedName>
</protein>
<dbReference type="InterPro" id="IPR004474">
    <property type="entry name" value="LytR_CpsA_psr"/>
</dbReference>
<feature type="compositionally biased region" description="Low complexity" evidence="2">
    <location>
        <begin position="338"/>
        <end position="384"/>
    </location>
</feature>
<sequence length="518" mass="53762">MVLYIDMILTRKAKGNFMKKKIILVILFLIASLIGTGIVYGFNTLGQINQMVAEPKLDESTLNVNNNLDIDTVNIAVFGIDGRSDLDGDRSDTIMIVSMDFRNGNIRVTSIMRDLLVQIPAGKSNNETFDKINAAYSYGGPELTVKTLNQNFDLNITDYVVVNFDAMVDTVDALGGVEINVLDENVLEWTNKYIDDVNDKVGKGDAYLETTGVQTVTGVQALAYARNRFSDDDYHRTERQREVVGQIAKKAFKIDAITGVNLISKVYPYIKTTLSISEITTYAKAFLGSADKQFLEFRLPTDAYVKNAMINSISYVVPNTLSENVVALHAFIYGPATTAATSGTSSSSTDSSSSTGSSSASGTSGTSSSGTSSSSGTTGSSASSYTAYVPSDTVEEISKAIAAYAGSGSSSSYTESTSSDSTYEEPSSYSNSSGSSSSSSSGSGSSSSSYTDSGSSYTDSGSGSSSSGSTGSSSSGSDSSSSSSSGSSSSDSGSSSSDSSSGGSSSSSGGSSSSDSSN</sequence>
<accession>A0ABR6WV28</accession>
<proteinExistence type="inferred from homology"/>
<evidence type="ECO:0000256" key="3">
    <source>
        <dbReference type="SAM" id="Phobius"/>
    </source>
</evidence>
<feature type="region of interest" description="Disordered" evidence="2">
    <location>
        <begin position="405"/>
        <end position="518"/>
    </location>
</feature>
<keyword evidence="3" id="KW-0472">Membrane</keyword>
<comment type="caution">
    <text evidence="5">The sequence shown here is derived from an EMBL/GenBank/DDBJ whole genome shotgun (WGS) entry which is preliminary data.</text>
</comment>
<feature type="region of interest" description="Disordered" evidence="2">
    <location>
        <begin position="338"/>
        <end position="385"/>
    </location>
</feature>
<organism evidence="5 6">
    <name type="scientific">Acetobacterium fimetarium</name>
    <dbReference type="NCBI Taxonomy" id="52691"/>
    <lineage>
        <taxon>Bacteria</taxon>
        <taxon>Bacillati</taxon>
        <taxon>Bacillota</taxon>
        <taxon>Clostridia</taxon>
        <taxon>Eubacteriales</taxon>
        <taxon>Eubacteriaceae</taxon>
        <taxon>Acetobacterium</taxon>
    </lineage>
</organism>
<gene>
    <name evidence="5" type="ORF">GH808_08480</name>
</gene>
<dbReference type="Gene3D" id="3.40.630.190">
    <property type="entry name" value="LCP protein"/>
    <property type="match status" value="1"/>
</dbReference>
<dbReference type="Proteomes" id="UP000603234">
    <property type="component" value="Unassembled WGS sequence"/>
</dbReference>
<comment type="similarity">
    <text evidence="1">Belongs to the LytR/CpsA/Psr (LCP) family.</text>
</comment>
<dbReference type="PANTHER" id="PTHR33392:SF6">
    <property type="entry name" value="POLYISOPRENYL-TEICHOIC ACID--PEPTIDOGLYCAN TEICHOIC ACID TRANSFERASE TAGU"/>
    <property type="match status" value="1"/>
</dbReference>
<keyword evidence="6" id="KW-1185">Reference proteome</keyword>
<evidence type="ECO:0000256" key="2">
    <source>
        <dbReference type="SAM" id="MobiDB-lite"/>
    </source>
</evidence>
<feature type="domain" description="Cell envelope-related transcriptional attenuator" evidence="4">
    <location>
        <begin position="90"/>
        <end position="251"/>
    </location>
</feature>
<dbReference type="PANTHER" id="PTHR33392">
    <property type="entry name" value="POLYISOPRENYL-TEICHOIC ACID--PEPTIDOGLYCAN TEICHOIC ACID TRANSFERASE TAGU"/>
    <property type="match status" value="1"/>
</dbReference>
<name>A0ABR6WV28_9FIRM</name>